<dbReference type="Proteomes" id="UP000050277">
    <property type="component" value="Unassembled WGS sequence"/>
</dbReference>
<accession>A0A0P6XZE4</accession>
<protein>
    <submittedName>
        <fullName evidence="2">Uncharacterized protein</fullName>
    </submittedName>
</protein>
<evidence type="ECO:0000313" key="3">
    <source>
        <dbReference type="Proteomes" id="UP000050277"/>
    </source>
</evidence>
<feature type="region of interest" description="Disordered" evidence="1">
    <location>
        <begin position="1"/>
        <end position="41"/>
    </location>
</feature>
<organism evidence="2 3">
    <name type="scientific">Herpetosiphon geysericola</name>
    <dbReference type="NCBI Taxonomy" id="70996"/>
    <lineage>
        <taxon>Bacteria</taxon>
        <taxon>Bacillati</taxon>
        <taxon>Chloroflexota</taxon>
        <taxon>Chloroflexia</taxon>
        <taxon>Herpetosiphonales</taxon>
        <taxon>Herpetosiphonaceae</taxon>
        <taxon>Herpetosiphon</taxon>
    </lineage>
</organism>
<keyword evidence="3" id="KW-1185">Reference proteome</keyword>
<sequence length="68" mass="7820">MKVQVKNQKSKVRIMKDEGTSQNQKSKVRITRDEKPIATSPKPRALLNTEAQSMDGEWLLHDQALKCR</sequence>
<dbReference type="AlphaFoldDB" id="A0A0P6XZE4"/>
<reference evidence="2 3" key="1">
    <citation type="submission" date="2015-07" db="EMBL/GenBank/DDBJ databases">
        <title>Whole genome sequence of Herpetosiphon geysericola DSM 7119.</title>
        <authorList>
            <person name="Hemp J."/>
            <person name="Ward L.M."/>
            <person name="Pace L.A."/>
            <person name="Fischer W.W."/>
        </authorList>
    </citation>
    <scope>NUCLEOTIDE SEQUENCE [LARGE SCALE GENOMIC DNA]</scope>
    <source>
        <strain evidence="2 3">DSM 7119</strain>
    </source>
</reference>
<comment type="caution">
    <text evidence="2">The sequence shown here is derived from an EMBL/GenBank/DDBJ whole genome shotgun (WGS) entry which is preliminary data.</text>
</comment>
<dbReference type="EMBL" id="LGKP01000025">
    <property type="protein sequence ID" value="KPL85435.1"/>
    <property type="molecule type" value="Genomic_DNA"/>
</dbReference>
<proteinExistence type="predicted"/>
<evidence type="ECO:0000256" key="1">
    <source>
        <dbReference type="SAM" id="MobiDB-lite"/>
    </source>
</evidence>
<evidence type="ECO:0000313" key="2">
    <source>
        <dbReference type="EMBL" id="KPL85435.1"/>
    </source>
</evidence>
<name>A0A0P6XZE4_9CHLR</name>
<gene>
    <name evidence="2" type="ORF">SE18_17520</name>
</gene>